<evidence type="ECO:0000256" key="5">
    <source>
        <dbReference type="SAM" id="MobiDB-lite"/>
    </source>
</evidence>
<gene>
    <name evidence="7" type="ORF">SYV04_11505</name>
</gene>
<dbReference type="InterPro" id="IPR049806">
    <property type="entry name" value="MasK-like_C"/>
</dbReference>
<feature type="region of interest" description="Disordered" evidence="5">
    <location>
        <begin position="367"/>
        <end position="427"/>
    </location>
</feature>
<dbReference type="RefSeq" id="WP_321545740.1">
    <property type="nucleotide sequence ID" value="NZ_JAXIVS010000003.1"/>
</dbReference>
<dbReference type="Gene3D" id="2.60.200.20">
    <property type="match status" value="1"/>
</dbReference>
<accession>A0ABU5H2K4</accession>
<dbReference type="InterPro" id="IPR050923">
    <property type="entry name" value="Cell_Proc_Reg/RNA_Proc"/>
</dbReference>
<dbReference type="EMBL" id="JAXIVS010000003">
    <property type="protein sequence ID" value="MDY7227023.1"/>
    <property type="molecule type" value="Genomic_DNA"/>
</dbReference>
<dbReference type="SUPFAM" id="SSF74653">
    <property type="entry name" value="TolA/TonB C-terminal domain"/>
    <property type="match status" value="1"/>
</dbReference>
<evidence type="ECO:0000313" key="7">
    <source>
        <dbReference type="EMBL" id="MDY7227023.1"/>
    </source>
</evidence>
<evidence type="ECO:0000259" key="6">
    <source>
        <dbReference type="PROSITE" id="PS50006"/>
    </source>
</evidence>
<protein>
    <submittedName>
        <fullName evidence="7">TonB family protein</fullName>
    </submittedName>
</protein>
<evidence type="ECO:0000256" key="1">
    <source>
        <dbReference type="ARBA" id="ARBA00004167"/>
    </source>
</evidence>
<dbReference type="SMART" id="SM00240">
    <property type="entry name" value="FHA"/>
    <property type="match status" value="1"/>
</dbReference>
<evidence type="ECO:0000256" key="3">
    <source>
        <dbReference type="ARBA" id="ARBA00022989"/>
    </source>
</evidence>
<dbReference type="Pfam" id="PF00498">
    <property type="entry name" value="FHA"/>
    <property type="match status" value="1"/>
</dbReference>
<evidence type="ECO:0000256" key="2">
    <source>
        <dbReference type="ARBA" id="ARBA00022692"/>
    </source>
</evidence>
<dbReference type="InterPro" id="IPR037682">
    <property type="entry name" value="TonB_C"/>
</dbReference>
<dbReference type="CDD" id="cd00060">
    <property type="entry name" value="FHA"/>
    <property type="match status" value="1"/>
</dbReference>
<organism evidence="7 8">
    <name type="scientific">Hyalangium rubrum</name>
    <dbReference type="NCBI Taxonomy" id="3103134"/>
    <lineage>
        <taxon>Bacteria</taxon>
        <taxon>Pseudomonadati</taxon>
        <taxon>Myxococcota</taxon>
        <taxon>Myxococcia</taxon>
        <taxon>Myxococcales</taxon>
        <taxon>Cystobacterineae</taxon>
        <taxon>Archangiaceae</taxon>
        <taxon>Hyalangium</taxon>
    </lineage>
</organism>
<reference evidence="7 8" key="1">
    <citation type="submission" date="2023-12" db="EMBL/GenBank/DDBJ databases">
        <title>the genome sequence of Hyalangium sp. s54d21.</title>
        <authorList>
            <person name="Zhang X."/>
        </authorList>
    </citation>
    <scope>NUCLEOTIDE SEQUENCE [LARGE SCALE GENOMIC DNA]</scope>
    <source>
        <strain evidence="8">s54d21</strain>
    </source>
</reference>
<dbReference type="InterPro" id="IPR008984">
    <property type="entry name" value="SMAD_FHA_dom_sf"/>
</dbReference>
<dbReference type="InterPro" id="IPR000253">
    <property type="entry name" value="FHA_dom"/>
</dbReference>
<feature type="domain" description="FHA" evidence="6">
    <location>
        <begin position="26"/>
        <end position="76"/>
    </location>
</feature>
<dbReference type="Gene3D" id="3.30.1150.10">
    <property type="match status" value="1"/>
</dbReference>
<dbReference type="Proteomes" id="UP001291309">
    <property type="component" value="Unassembled WGS sequence"/>
</dbReference>
<dbReference type="NCBIfam" id="NF033768">
    <property type="entry name" value="myxo_SS_tail"/>
    <property type="match status" value="1"/>
</dbReference>
<dbReference type="NCBIfam" id="TIGR01352">
    <property type="entry name" value="tonB_Cterm"/>
    <property type="match status" value="1"/>
</dbReference>
<keyword evidence="2" id="KW-0812">Transmembrane</keyword>
<evidence type="ECO:0000313" key="8">
    <source>
        <dbReference type="Proteomes" id="UP001291309"/>
    </source>
</evidence>
<dbReference type="SUPFAM" id="SSF49879">
    <property type="entry name" value="SMAD/FHA domain"/>
    <property type="match status" value="1"/>
</dbReference>
<dbReference type="Pfam" id="PF03544">
    <property type="entry name" value="TonB_C"/>
    <property type="match status" value="1"/>
</dbReference>
<dbReference type="InterPro" id="IPR006260">
    <property type="entry name" value="TonB/TolA_C"/>
</dbReference>
<dbReference type="PROSITE" id="PS50006">
    <property type="entry name" value="FHA_DOMAIN"/>
    <property type="match status" value="1"/>
</dbReference>
<evidence type="ECO:0000256" key="4">
    <source>
        <dbReference type="ARBA" id="ARBA00023136"/>
    </source>
</evidence>
<feature type="compositionally biased region" description="Basic and acidic residues" evidence="5">
    <location>
        <begin position="367"/>
        <end position="394"/>
    </location>
</feature>
<keyword evidence="4" id="KW-0472">Membrane</keyword>
<comment type="subcellular location">
    <subcellularLocation>
        <location evidence="1">Membrane</location>
        <topology evidence="1">Single-pass membrane protein</topology>
    </subcellularLocation>
</comment>
<keyword evidence="3" id="KW-1133">Transmembrane helix</keyword>
<comment type="caution">
    <text evidence="7">The sequence shown here is derived from an EMBL/GenBank/DDBJ whole genome shotgun (WGS) entry which is preliminary data.</text>
</comment>
<sequence>MAIPLTLKVFQGGTLITSKDFERDIIKIGRLSSAHLRLEDEKVSRVHSVLEVSADGALSIIDMGSVEGTYVNGKRVNKGRVSFGDEIRVGETTLRLENPAAVAATNLAAAVASTEVTEPVAPVVEVAPASSLTQAVAEPVPEPVPELVAESPRPVRSARSGKKRGPLGVSLCFRWGEQRVGEFFLPPGQKRSFSVGNAAGVDFIMGDARLGRPRLEVVRTDGQTPTVFFTGKMKGELVRQGEALDVQALIESGKASHEEEAYALALQADDSFRVDLGGIHLEVSLQPAPRRVHVPWADSVDYRALNIFLLMLFAGAMFIIGATNRGGGDEAFADELNSDTTRLAKLIIKPPEPQKNPFIAKLTEKKAVEAKRTQQTQRTRDEVKQPRRDPERQVRRAPPPPVRDAQSEAKELARSLFKPGKSGASVFSSKDLGSELKSATGNIFSAVGSTGGFGSLGPKVGPGGPGGVGGTGDSVRIGGVGTVGRSSGNVSYGNNVGALTGKQIVDVGITSSEPVVNTGSLDKELVRRVIQDNRSQIRSCYERLLNQYPNLGGKVQAQFTIGPDGRVLSAKVTQSSANNEQLETCVASRVRLWQFPKPKGGGTVMVSYPFIFKQAGQ</sequence>
<name>A0ABU5H2K4_9BACT</name>
<proteinExistence type="predicted"/>
<dbReference type="PANTHER" id="PTHR23308">
    <property type="entry name" value="NUCLEAR INHIBITOR OF PROTEIN PHOSPHATASE-1"/>
    <property type="match status" value="1"/>
</dbReference>
<keyword evidence="8" id="KW-1185">Reference proteome</keyword>